<evidence type="ECO:0000256" key="1">
    <source>
        <dbReference type="SAM" id="SignalP"/>
    </source>
</evidence>
<comment type="caution">
    <text evidence="2">The sequence shown here is derived from an EMBL/GenBank/DDBJ whole genome shotgun (WGS) entry which is preliminary data.</text>
</comment>
<keyword evidence="1" id="KW-0732">Signal</keyword>
<dbReference type="AlphaFoldDB" id="A0A2G5T9U0"/>
<organism evidence="2 3">
    <name type="scientific">Caenorhabditis nigoni</name>
    <dbReference type="NCBI Taxonomy" id="1611254"/>
    <lineage>
        <taxon>Eukaryota</taxon>
        <taxon>Metazoa</taxon>
        <taxon>Ecdysozoa</taxon>
        <taxon>Nematoda</taxon>
        <taxon>Chromadorea</taxon>
        <taxon>Rhabditida</taxon>
        <taxon>Rhabditina</taxon>
        <taxon>Rhabditomorpha</taxon>
        <taxon>Rhabditoidea</taxon>
        <taxon>Rhabditidae</taxon>
        <taxon>Peloderinae</taxon>
        <taxon>Caenorhabditis</taxon>
    </lineage>
</organism>
<protein>
    <recommendedName>
        <fullName evidence="4">SCP domain-containing protein</fullName>
    </recommendedName>
</protein>
<dbReference type="Proteomes" id="UP000230233">
    <property type="component" value="Chromosome V"/>
</dbReference>
<sequence length="116" mass="13613">MKACLLIVGIILITTTVAQDTIDKCMKPVHIYRERYQLQPWSFDQALQSKMMEKLNRHCLSQKEMDNFEGYHVYRLASSNDMFPGQLLVEGVKTITCVEIDCPEQHDVFYYFVKKD</sequence>
<name>A0A2G5T9U0_9PELO</name>
<feature type="chain" id="PRO_5013942462" description="SCP domain-containing protein" evidence="1">
    <location>
        <begin position="19"/>
        <end position="116"/>
    </location>
</feature>
<evidence type="ECO:0008006" key="4">
    <source>
        <dbReference type="Google" id="ProtNLM"/>
    </source>
</evidence>
<gene>
    <name evidence="2" type="primary">Cnig_chr_V.g17389</name>
    <name evidence="2" type="ORF">B9Z55_017389</name>
</gene>
<accession>A0A2G5T9U0</accession>
<reference evidence="3" key="1">
    <citation type="submission" date="2017-10" db="EMBL/GenBank/DDBJ databases">
        <title>Rapid genome shrinkage in a self-fertile nematode reveals novel sperm competition proteins.</title>
        <authorList>
            <person name="Yin D."/>
            <person name="Schwarz E.M."/>
            <person name="Thomas C.G."/>
            <person name="Felde R.L."/>
            <person name="Korf I.F."/>
            <person name="Cutter A.D."/>
            <person name="Schartner C.M."/>
            <person name="Ralston E.J."/>
            <person name="Meyer B.J."/>
            <person name="Haag E.S."/>
        </authorList>
    </citation>
    <scope>NUCLEOTIDE SEQUENCE [LARGE SCALE GENOMIC DNA]</scope>
    <source>
        <strain evidence="3">JU1422</strain>
    </source>
</reference>
<evidence type="ECO:0000313" key="2">
    <source>
        <dbReference type="EMBL" id="PIC23826.1"/>
    </source>
</evidence>
<proteinExistence type="predicted"/>
<dbReference type="EMBL" id="PDUG01000005">
    <property type="protein sequence ID" value="PIC23826.1"/>
    <property type="molecule type" value="Genomic_DNA"/>
</dbReference>
<feature type="signal peptide" evidence="1">
    <location>
        <begin position="1"/>
        <end position="18"/>
    </location>
</feature>
<keyword evidence="3" id="KW-1185">Reference proteome</keyword>
<evidence type="ECO:0000313" key="3">
    <source>
        <dbReference type="Proteomes" id="UP000230233"/>
    </source>
</evidence>